<proteinExistence type="predicted"/>
<gene>
    <name evidence="1" type="ORF">LPLAT_LOCUS5222</name>
</gene>
<name>A0AAV2MWB6_9HYME</name>
<evidence type="ECO:0000313" key="2">
    <source>
        <dbReference type="Proteomes" id="UP001497644"/>
    </source>
</evidence>
<sequence length="155" mass="17809">MYEQISKDLNQQFNIKVTGQQCLNRFKNVNKHNINALSNNKVSGNTPTEVPYGSEFEEIKSIDDSVQPEVLVGVNQIKMNKTTKVGSSSKNFDRLDDIEYEKPQKRLKSNSIEQVLREISATAEENRDRRHKEKCDLLISLLGKSKRDSNSEEDY</sequence>
<dbReference type="Proteomes" id="UP001497644">
    <property type="component" value="Unassembled WGS sequence"/>
</dbReference>
<protein>
    <submittedName>
        <fullName evidence="1">Uncharacterized protein</fullName>
    </submittedName>
</protein>
<dbReference type="EMBL" id="CAXIPU020000424">
    <property type="protein sequence ID" value="CAL1671798.1"/>
    <property type="molecule type" value="Genomic_DNA"/>
</dbReference>
<accession>A0AAV2MWB6</accession>
<reference evidence="1" key="1">
    <citation type="submission" date="2024-04" db="EMBL/GenBank/DDBJ databases">
        <authorList>
            <consortium name="Molecular Ecology Group"/>
        </authorList>
    </citation>
    <scope>NUCLEOTIDE SEQUENCE</scope>
</reference>
<dbReference type="AlphaFoldDB" id="A0AAV2MWB6"/>
<organism evidence="1 2">
    <name type="scientific">Lasius platythorax</name>
    <dbReference type="NCBI Taxonomy" id="488582"/>
    <lineage>
        <taxon>Eukaryota</taxon>
        <taxon>Metazoa</taxon>
        <taxon>Ecdysozoa</taxon>
        <taxon>Arthropoda</taxon>
        <taxon>Hexapoda</taxon>
        <taxon>Insecta</taxon>
        <taxon>Pterygota</taxon>
        <taxon>Neoptera</taxon>
        <taxon>Endopterygota</taxon>
        <taxon>Hymenoptera</taxon>
        <taxon>Apocrita</taxon>
        <taxon>Aculeata</taxon>
        <taxon>Formicoidea</taxon>
        <taxon>Formicidae</taxon>
        <taxon>Formicinae</taxon>
        <taxon>Lasius</taxon>
        <taxon>Lasius</taxon>
    </lineage>
</organism>
<evidence type="ECO:0000313" key="1">
    <source>
        <dbReference type="EMBL" id="CAL1671798.1"/>
    </source>
</evidence>
<keyword evidence="2" id="KW-1185">Reference proteome</keyword>
<comment type="caution">
    <text evidence="1">The sequence shown here is derived from an EMBL/GenBank/DDBJ whole genome shotgun (WGS) entry which is preliminary data.</text>
</comment>